<accession>A0ACC1JMW2</accession>
<gene>
    <name evidence="1" type="ORF">IWQ57_005420</name>
</gene>
<dbReference type="EMBL" id="JANBUJ010002599">
    <property type="protein sequence ID" value="KAJ2763829.1"/>
    <property type="molecule type" value="Genomic_DNA"/>
</dbReference>
<name>A0ACC1JMW2_9FUNG</name>
<dbReference type="Proteomes" id="UP001140234">
    <property type="component" value="Unassembled WGS sequence"/>
</dbReference>
<sequence>MSVRNQSPQAATGRRKSPSIQGGSRTATADNAWPRYAPAAGPGLLLETCCTGADAPRTEADTQQPVARIGARPGARPTQAASPASAGDGLSMLTQTPSVNARSLSRRGSIALQSSLLYQRGMESESADSTANTWGVLASTRSMPSCPPGAQMQSGTPRPLSLSLTAAMAPVAAPDASPLWVPATYRDRRRSAAHERYPPLTSIFESGSGGSDTMSVQLDRWLAEHQSAAH</sequence>
<evidence type="ECO:0000313" key="2">
    <source>
        <dbReference type="Proteomes" id="UP001140234"/>
    </source>
</evidence>
<protein>
    <submittedName>
        <fullName evidence="1">Uncharacterized protein</fullName>
    </submittedName>
</protein>
<organism evidence="1 2">
    <name type="scientific">Coemansia nantahalensis</name>
    <dbReference type="NCBI Taxonomy" id="2789366"/>
    <lineage>
        <taxon>Eukaryota</taxon>
        <taxon>Fungi</taxon>
        <taxon>Fungi incertae sedis</taxon>
        <taxon>Zoopagomycota</taxon>
        <taxon>Kickxellomycotina</taxon>
        <taxon>Kickxellomycetes</taxon>
        <taxon>Kickxellales</taxon>
        <taxon>Kickxellaceae</taxon>
        <taxon>Coemansia</taxon>
    </lineage>
</organism>
<keyword evidence="2" id="KW-1185">Reference proteome</keyword>
<feature type="non-terminal residue" evidence="1">
    <location>
        <position position="230"/>
    </location>
</feature>
<proteinExistence type="predicted"/>
<comment type="caution">
    <text evidence="1">The sequence shown here is derived from an EMBL/GenBank/DDBJ whole genome shotgun (WGS) entry which is preliminary data.</text>
</comment>
<evidence type="ECO:0000313" key="1">
    <source>
        <dbReference type="EMBL" id="KAJ2763829.1"/>
    </source>
</evidence>
<reference evidence="1" key="1">
    <citation type="submission" date="2022-07" db="EMBL/GenBank/DDBJ databases">
        <title>Phylogenomic reconstructions and comparative analyses of Kickxellomycotina fungi.</title>
        <authorList>
            <person name="Reynolds N.K."/>
            <person name="Stajich J.E."/>
            <person name="Barry K."/>
            <person name="Grigoriev I.V."/>
            <person name="Crous P."/>
            <person name="Smith M.E."/>
        </authorList>
    </citation>
    <scope>NUCLEOTIDE SEQUENCE</scope>
    <source>
        <strain evidence="1">CBS 109366</strain>
    </source>
</reference>